<comment type="caution">
    <text evidence="1">The sequence shown here is derived from an EMBL/GenBank/DDBJ whole genome shotgun (WGS) entry which is preliminary data.</text>
</comment>
<reference evidence="1 2" key="1">
    <citation type="journal article" date="2015" name="Int J Genomics">
        <title>Comparative Genomics Revealed Genetic Diversity and Species/Strain-Level Differences in Carbohydrate Metabolism of Three Probiotic Bifidobacterial Species.</title>
        <authorList>
            <person name="Odamaki T."/>
            <person name="Horigome A."/>
            <person name="Sugahara H."/>
            <person name="Hashikura N."/>
            <person name="Minami J."/>
            <person name="Xiao J.Z."/>
            <person name="Abe F."/>
        </authorList>
    </citation>
    <scope>NUCLEOTIDE SEQUENCE [LARGE SCALE GENOMIC DNA]</scope>
    <source>
        <strain evidence="1 2">MCC 1128</strain>
    </source>
</reference>
<evidence type="ECO:0000313" key="1">
    <source>
        <dbReference type="EMBL" id="KOA37656.1"/>
    </source>
</evidence>
<dbReference type="AlphaFoldDB" id="A0A0L7AR30"/>
<proteinExistence type="predicted"/>
<organism evidence="1 2">
    <name type="scientific">Bifidobacterium breve MCC 1128</name>
    <dbReference type="NCBI Taxonomy" id="1365965"/>
    <lineage>
        <taxon>Bacteria</taxon>
        <taxon>Bacillati</taxon>
        <taxon>Actinomycetota</taxon>
        <taxon>Actinomycetes</taxon>
        <taxon>Bifidobacteriales</taxon>
        <taxon>Bifidobacteriaceae</taxon>
        <taxon>Bifidobacterium</taxon>
    </lineage>
</organism>
<name>A0A0L7AR30_BIFBR</name>
<accession>A0A0L7AR30</accession>
<evidence type="ECO:0000313" key="2">
    <source>
        <dbReference type="Proteomes" id="UP000037193"/>
    </source>
</evidence>
<sequence length="118" mass="13094">MMPGEFTNHGIAESRRGQQHAIYIIEIVETVTLVHFGFFRVGNKKPGVLSHAFMLGIADKLGEGGIADIGNGEQNKTMFGLPDREWRDGTGTISQSVRCVEDLLRRGFADMAWTRECP</sequence>
<gene>
    <name evidence="1" type="ORF">BBM1128_11005</name>
</gene>
<dbReference type="EMBL" id="AVQD01000021">
    <property type="protein sequence ID" value="KOA37656.1"/>
    <property type="molecule type" value="Genomic_DNA"/>
</dbReference>
<protein>
    <submittedName>
        <fullName evidence="1">Uncharacterized protein</fullName>
    </submittedName>
</protein>
<dbReference type="Proteomes" id="UP000037193">
    <property type="component" value="Unassembled WGS sequence"/>
</dbReference>